<evidence type="ECO:0000256" key="1">
    <source>
        <dbReference type="SAM" id="MobiDB-lite"/>
    </source>
</evidence>
<reference evidence="2 4" key="2">
    <citation type="journal article" date="2014" name="BMC Genomics">
        <title>An improved genome release (version Mt4.0) for the model legume Medicago truncatula.</title>
        <authorList>
            <person name="Tang H."/>
            <person name="Krishnakumar V."/>
            <person name="Bidwell S."/>
            <person name="Rosen B."/>
            <person name="Chan A."/>
            <person name="Zhou S."/>
            <person name="Gentzbittel L."/>
            <person name="Childs K.L."/>
            <person name="Yandell M."/>
            <person name="Gundlach H."/>
            <person name="Mayer K.F."/>
            <person name="Schwartz D.C."/>
            <person name="Town C.D."/>
        </authorList>
    </citation>
    <scope>GENOME REANNOTATION</scope>
    <source>
        <strain evidence="2">A17</strain>
        <strain evidence="3 4">cv. Jemalong A17</strain>
    </source>
</reference>
<dbReference type="Proteomes" id="UP000002051">
    <property type="component" value="Chromosome 2"/>
</dbReference>
<keyword evidence="4" id="KW-1185">Reference proteome</keyword>
<name>A0A072VAH8_MEDTR</name>
<feature type="region of interest" description="Disordered" evidence="1">
    <location>
        <begin position="89"/>
        <end position="117"/>
    </location>
</feature>
<evidence type="ECO:0000313" key="4">
    <source>
        <dbReference type="Proteomes" id="UP000002051"/>
    </source>
</evidence>
<reference evidence="2 4" key="1">
    <citation type="journal article" date="2011" name="Nature">
        <title>The Medicago genome provides insight into the evolution of rhizobial symbioses.</title>
        <authorList>
            <person name="Young N.D."/>
            <person name="Debelle F."/>
            <person name="Oldroyd G.E."/>
            <person name="Geurts R."/>
            <person name="Cannon S.B."/>
            <person name="Udvardi M.K."/>
            <person name="Benedito V.A."/>
            <person name="Mayer K.F."/>
            <person name="Gouzy J."/>
            <person name="Schoof H."/>
            <person name="Van de Peer Y."/>
            <person name="Proost S."/>
            <person name="Cook D.R."/>
            <person name="Meyers B.C."/>
            <person name="Spannagl M."/>
            <person name="Cheung F."/>
            <person name="De Mita S."/>
            <person name="Krishnakumar V."/>
            <person name="Gundlach H."/>
            <person name="Zhou S."/>
            <person name="Mudge J."/>
            <person name="Bharti A.K."/>
            <person name="Murray J.D."/>
            <person name="Naoumkina M.A."/>
            <person name="Rosen B."/>
            <person name="Silverstein K.A."/>
            <person name="Tang H."/>
            <person name="Rombauts S."/>
            <person name="Zhao P.X."/>
            <person name="Zhou P."/>
            <person name="Barbe V."/>
            <person name="Bardou P."/>
            <person name="Bechner M."/>
            <person name="Bellec A."/>
            <person name="Berger A."/>
            <person name="Berges H."/>
            <person name="Bidwell S."/>
            <person name="Bisseling T."/>
            <person name="Choisne N."/>
            <person name="Couloux A."/>
            <person name="Denny R."/>
            <person name="Deshpande S."/>
            <person name="Dai X."/>
            <person name="Doyle J.J."/>
            <person name="Dudez A.M."/>
            <person name="Farmer A.D."/>
            <person name="Fouteau S."/>
            <person name="Franken C."/>
            <person name="Gibelin C."/>
            <person name="Gish J."/>
            <person name="Goldstein S."/>
            <person name="Gonzalez A.J."/>
            <person name="Green P.J."/>
            <person name="Hallab A."/>
            <person name="Hartog M."/>
            <person name="Hua A."/>
            <person name="Humphray S.J."/>
            <person name="Jeong D.H."/>
            <person name="Jing Y."/>
            <person name="Jocker A."/>
            <person name="Kenton S.M."/>
            <person name="Kim D.J."/>
            <person name="Klee K."/>
            <person name="Lai H."/>
            <person name="Lang C."/>
            <person name="Lin S."/>
            <person name="Macmil S.L."/>
            <person name="Magdelenat G."/>
            <person name="Matthews L."/>
            <person name="McCorrison J."/>
            <person name="Monaghan E.L."/>
            <person name="Mun J.H."/>
            <person name="Najar F.Z."/>
            <person name="Nicholson C."/>
            <person name="Noirot C."/>
            <person name="O'Bleness M."/>
            <person name="Paule C.R."/>
            <person name="Poulain J."/>
            <person name="Prion F."/>
            <person name="Qin B."/>
            <person name="Qu C."/>
            <person name="Retzel E.F."/>
            <person name="Riddle C."/>
            <person name="Sallet E."/>
            <person name="Samain S."/>
            <person name="Samson N."/>
            <person name="Sanders I."/>
            <person name="Saurat O."/>
            <person name="Scarpelli C."/>
            <person name="Schiex T."/>
            <person name="Segurens B."/>
            <person name="Severin A.J."/>
            <person name="Sherrier D.J."/>
            <person name="Shi R."/>
            <person name="Sims S."/>
            <person name="Singer S.R."/>
            <person name="Sinharoy S."/>
            <person name="Sterck L."/>
            <person name="Viollet A."/>
            <person name="Wang B.B."/>
            <person name="Wang K."/>
            <person name="Wang M."/>
            <person name="Wang X."/>
            <person name="Warfsmann J."/>
            <person name="Weissenbach J."/>
            <person name="White D.D."/>
            <person name="White J.D."/>
            <person name="Wiley G.B."/>
            <person name="Wincker P."/>
            <person name="Xing Y."/>
            <person name="Yang L."/>
            <person name="Yao Z."/>
            <person name="Ying F."/>
            <person name="Zhai J."/>
            <person name="Zhou L."/>
            <person name="Zuber A."/>
            <person name="Denarie J."/>
            <person name="Dixon R.A."/>
            <person name="May G.D."/>
            <person name="Schwartz D.C."/>
            <person name="Rogers J."/>
            <person name="Quetier F."/>
            <person name="Town C.D."/>
            <person name="Roe B.A."/>
        </authorList>
    </citation>
    <scope>NUCLEOTIDE SEQUENCE [LARGE SCALE GENOMIC DNA]</scope>
    <source>
        <strain evidence="2">A17</strain>
        <strain evidence="3 4">cv. Jemalong A17</strain>
    </source>
</reference>
<gene>
    <name evidence="2" type="ordered locus">MTR_2g089885</name>
</gene>
<evidence type="ECO:0000313" key="3">
    <source>
        <dbReference type="EnsemblPlants" id="KEH39044"/>
    </source>
</evidence>
<dbReference type="AlphaFoldDB" id="A0A072VAH8"/>
<reference evidence="3" key="3">
    <citation type="submission" date="2015-04" db="UniProtKB">
        <authorList>
            <consortium name="EnsemblPlants"/>
        </authorList>
    </citation>
    <scope>IDENTIFICATION</scope>
    <source>
        <strain evidence="3">cv. Jemalong A17</strain>
    </source>
</reference>
<dbReference type="HOGENOM" id="CLU_1498454_0_0_1"/>
<evidence type="ECO:0000313" key="2">
    <source>
        <dbReference type="EMBL" id="KEH39044.1"/>
    </source>
</evidence>
<organism evidence="2 4">
    <name type="scientific">Medicago truncatula</name>
    <name type="common">Barrel medic</name>
    <name type="synonym">Medicago tribuloides</name>
    <dbReference type="NCBI Taxonomy" id="3880"/>
    <lineage>
        <taxon>Eukaryota</taxon>
        <taxon>Viridiplantae</taxon>
        <taxon>Streptophyta</taxon>
        <taxon>Embryophyta</taxon>
        <taxon>Tracheophyta</taxon>
        <taxon>Spermatophyta</taxon>
        <taxon>Magnoliopsida</taxon>
        <taxon>eudicotyledons</taxon>
        <taxon>Gunneridae</taxon>
        <taxon>Pentapetalae</taxon>
        <taxon>rosids</taxon>
        <taxon>fabids</taxon>
        <taxon>Fabales</taxon>
        <taxon>Fabaceae</taxon>
        <taxon>Papilionoideae</taxon>
        <taxon>50 kb inversion clade</taxon>
        <taxon>NPAAA clade</taxon>
        <taxon>Hologalegina</taxon>
        <taxon>IRL clade</taxon>
        <taxon>Trifolieae</taxon>
        <taxon>Medicago</taxon>
    </lineage>
</organism>
<sequence length="180" mass="19798">MASTSSASLTPTAKGYFKPIHRKSTDIGWRWSSYKDESKKIILCDFCGHPTGGITRAKKLQLGIKGEVKPCEKTPEEVKILLKNHFDGKQAAKDASSGPAKELPMQTPASAPAPSRPLQDELGSLAKLSPMPISFAIPATEEHLELQFYGQFSVHKLFSSILSLKQYSFKSLLVDSWEFG</sequence>
<proteinExistence type="predicted"/>
<accession>A0A072VAH8</accession>
<protein>
    <submittedName>
        <fullName evidence="2 3">Uncharacterized protein</fullName>
    </submittedName>
</protein>
<dbReference type="EnsemblPlants" id="KEH39044">
    <property type="protein sequence ID" value="KEH39044"/>
    <property type="gene ID" value="MTR_2g089885"/>
</dbReference>
<dbReference type="EMBL" id="CM001218">
    <property type="protein sequence ID" value="KEH39044.1"/>
    <property type="molecule type" value="Genomic_DNA"/>
</dbReference>